<keyword evidence="5" id="KW-0808">Transferase</keyword>
<organism evidence="11">
    <name type="scientific">marine sediment metagenome</name>
    <dbReference type="NCBI Taxonomy" id="412755"/>
    <lineage>
        <taxon>unclassified sequences</taxon>
        <taxon>metagenomes</taxon>
        <taxon>ecological metagenomes</taxon>
    </lineage>
</organism>
<reference evidence="11" key="1">
    <citation type="journal article" date="2015" name="Nature">
        <title>Complex archaea that bridge the gap between prokaryotes and eukaryotes.</title>
        <authorList>
            <person name="Spang A."/>
            <person name="Saw J.H."/>
            <person name="Jorgensen S.L."/>
            <person name="Zaremba-Niedzwiedzka K."/>
            <person name="Martijn J."/>
            <person name="Lind A.E."/>
            <person name="van Eijk R."/>
            <person name="Schleper C."/>
            <person name="Guy L."/>
            <person name="Ettema T.J."/>
        </authorList>
    </citation>
    <scope>NUCLEOTIDE SEQUENCE</scope>
</reference>
<evidence type="ECO:0000256" key="10">
    <source>
        <dbReference type="SAM" id="Phobius"/>
    </source>
</evidence>
<dbReference type="InterPro" id="IPR003758">
    <property type="entry name" value="LpxK"/>
</dbReference>
<keyword evidence="8" id="KW-0067">ATP-binding</keyword>
<comment type="pathway">
    <text evidence="1">Glycolipid biosynthesis; lipid IV(A) biosynthesis; lipid IV(A) from (3R)-3-hydroxytetradecanoyl-[acyl-carrier-protein] and UDP-N-acetyl-alpha-D-glucosamine: step 6/6.</text>
</comment>
<evidence type="ECO:0000256" key="3">
    <source>
        <dbReference type="ARBA" id="ARBA00022516"/>
    </source>
</evidence>
<evidence type="ECO:0000256" key="6">
    <source>
        <dbReference type="ARBA" id="ARBA00022741"/>
    </source>
</evidence>
<keyword evidence="3" id="KW-0444">Lipid biosynthesis</keyword>
<dbReference type="EMBL" id="LAZR01027904">
    <property type="protein sequence ID" value="KKL64240.1"/>
    <property type="molecule type" value="Genomic_DNA"/>
</dbReference>
<evidence type="ECO:0000313" key="11">
    <source>
        <dbReference type="EMBL" id="KKL64240.1"/>
    </source>
</evidence>
<sequence>MSKIEQSWYQGISLITVLLLPLSLLFWLLSTLRRVAYQIGLCKAYISPVPVIVVGNISVGGNGKTPFVIWLVSYLQQRNLKVGVISRGYGGHSEHYPLSVTANTSPENAGDEPVLIQRRLACPVVVGPNREANIKQLLAEHQLDVIVSDDGMQHYKMARAIECCIVDSQRRFGNGFIMPAGPLRETQARLKSVDLVIENGGNDPFNYQLKSAELLTVANATPAQTALLEGHAISAIGNPQRFENSLREQGISLLSCHHYRDHYAYNAADFAQFNDEIVFMTEKDAVKCQSFAKPTWYFLPVDAEPSAAVVTKLNLLLKEKGILDGL</sequence>
<keyword evidence="7" id="KW-0418">Kinase</keyword>
<keyword evidence="6" id="KW-0547">Nucleotide-binding</keyword>
<comment type="caution">
    <text evidence="11">The sequence shown here is derived from an EMBL/GenBank/DDBJ whole genome shotgun (WGS) entry which is preliminary data.</text>
</comment>
<dbReference type="Pfam" id="PF02606">
    <property type="entry name" value="LpxK"/>
    <property type="match status" value="1"/>
</dbReference>
<keyword evidence="10" id="KW-0812">Transmembrane</keyword>
<dbReference type="GO" id="GO:0009244">
    <property type="term" value="P:lipopolysaccharide core region biosynthetic process"/>
    <property type="evidence" value="ECO:0007669"/>
    <property type="project" value="TreeGrafter"/>
</dbReference>
<dbReference type="SUPFAM" id="SSF52540">
    <property type="entry name" value="P-loop containing nucleoside triphosphate hydrolases"/>
    <property type="match status" value="1"/>
</dbReference>
<dbReference type="GO" id="GO:0005524">
    <property type="term" value="F:ATP binding"/>
    <property type="evidence" value="ECO:0007669"/>
    <property type="project" value="UniProtKB-KW"/>
</dbReference>
<dbReference type="UniPathway" id="UPA00359">
    <property type="reaction ID" value="UER00482"/>
</dbReference>
<evidence type="ECO:0000256" key="2">
    <source>
        <dbReference type="ARBA" id="ARBA00012071"/>
    </source>
</evidence>
<dbReference type="AlphaFoldDB" id="A0A0F9G3T7"/>
<dbReference type="PANTHER" id="PTHR42724">
    <property type="entry name" value="TETRAACYLDISACCHARIDE 4'-KINASE"/>
    <property type="match status" value="1"/>
</dbReference>
<dbReference type="GO" id="GO:0009245">
    <property type="term" value="P:lipid A biosynthetic process"/>
    <property type="evidence" value="ECO:0007669"/>
    <property type="project" value="UniProtKB-KW"/>
</dbReference>
<dbReference type="PANTHER" id="PTHR42724:SF1">
    <property type="entry name" value="TETRAACYLDISACCHARIDE 4'-KINASE, MITOCHONDRIAL-RELATED"/>
    <property type="match status" value="1"/>
</dbReference>
<evidence type="ECO:0000256" key="8">
    <source>
        <dbReference type="ARBA" id="ARBA00022840"/>
    </source>
</evidence>
<dbReference type="EC" id="2.7.1.130" evidence="2"/>
<dbReference type="HAMAP" id="MF_00409">
    <property type="entry name" value="LpxK"/>
    <property type="match status" value="1"/>
</dbReference>
<evidence type="ECO:0000256" key="1">
    <source>
        <dbReference type="ARBA" id="ARBA00004870"/>
    </source>
</evidence>
<dbReference type="GO" id="GO:0005886">
    <property type="term" value="C:plasma membrane"/>
    <property type="evidence" value="ECO:0007669"/>
    <property type="project" value="TreeGrafter"/>
</dbReference>
<keyword evidence="9" id="KW-0443">Lipid metabolism</keyword>
<evidence type="ECO:0000256" key="4">
    <source>
        <dbReference type="ARBA" id="ARBA00022556"/>
    </source>
</evidence>
<keyword evidence="4" id="KW-0441">Lipid A biosynthesis</keyword>
<name>A0A0F9G3T7_9ZZZZ</name>
<accession>A0A0F9G3T7</accession>
<keyword evidence="10" id="KW-1133">Transmembrane helix</keyword>
<gene>
    <name evidence="11" type="ORF">LCGC14_2167020</name>
</gene>
<dbReference type="GO" id="GO:0009029">
    <property type="term" value="F:lipid-A 4'-kinase activity"/>
    <property type="evidence" value="ECO:0007669"/>
    <property type="project" value="UniProtKB-EC"/>
</dbReference>
<dbReference type="NCBIfam" id="TIGR00682">
    <property type="entry name" value="lpxK"/>
    <property type="match status" value="1"/>
</dbReference>
<evidence type="ECO:0000256" key="7">
    <source>
        <dbReference type="ARBA" id="ARBA00022777"/>
    </source>
</evidence>
<evidence type="ECO:0000256" key="9">
    <source>
        <dbReference type="ARBA" id="ARBA00023098"/>
    </source>
</evidence>
<dbReference type="InterPro" id="IPR027417">
    <property type="entry name" value="P-loop_NTPase"/>
</dbReference>
<keyword evidence="10" id="KW-0472">Membrane</keyword>
<protein>
    <recommendedName>
        <fullName evidence="2">tetraacyldisaccharide 4'-kinase</fullName>
        <ecNumber evidence="2">2.7.1.130</ecNumber>
    </recommendedName>
</protein>
<proteinExistence type="inferred from homology"/>
<feature type="transmembrane region" description="Helical" evidence="10">
    <location>
        <begin position="12"/>
        <end position="29"/>
    </location>
</feature>
<evidence type="ECO:0000256" key="5">
    <source>
        <dbReference type="ARBA" id="ARBA00022679"/>
    </source>
</evidence>